<dbReference type="PANTHER" id="PTHR34427">
    <property type="entry name" value="DUF4283 DOMAIN PROTEIN"/>
    <property type="match status" value="1"/>
</dbReference>
<organism evidence="1 2">
    <name type="scientific">Trifolium medium</name>
    <dbReference type="NCBI Taxonomy" id="97028"/>
    <lineage>
        <taxon>Eukaryota</taxon>
        <taxon>Viridiplantae</taxon>
        <taxon>Streptophyta</taxon>
        <taxon>Embryophyta</taxon>
        <taxon>Tracheophyta</taxon>
        <taxon>Spermatophyta</taxon>
        <taxon>Magnoliopsida</taxon>
        <taxon>eudicotyledons</taxon>
        <taxon>Gunneridae</taxon>
        <taxon>Pentapetalae</taxon>
        <taxon>rosids</taxon>
        <taxon>fabids</taxon>
        <taxon>Fabales</taxon>
        <taxon>Fabaceae</taxon>
        <taxon>Papilionoideae</taxon>
        <taxon>50 kb inversion clade</taxon>
        <taxon>NPAAA clade</taxon>
        <taxon>Hologalegina</taxon>
        <taxon>IRL clade</taxon>
        <taxon>Trifolieae</taxon>
        <taxon>Trifolium</taxon>
    </lineage>
</organism>
<reference evidence="1 2" key="1">
    <citation type="journal article" date="2018" name="Front. Plant Sci.">
        <title>Red Clover (Trifolium pratense) and Zigzag Clover (T. medium) - A Picture of Genomic Similarities and Differences.</title>
        <authorList>
            <person name="Dluhosova J."/>
            <person name="Istvanek J."/>
            <person name="Nedelnik J."/>
            <person name="Repkova J."/>
        </authorList>
    </citation>
    <scope>NUCLEOTIDE SEQUENCE [LARGE SCALE GENOMIC DNA]</scope>
    <source>
        <strain evidence="2">cv. 10/8</strain>
        <tissue evidence="1">Leaf</tissue>
    </source>
</reference>
<proteinExistence type="predicted"/>
<evidence type="ECO:0000313" key="1">
    <source>
        <dbReference type="EMBL" id="MCI33797.1"/>
    </source>
</evidence>
<keyword evidence="2" id="KW-1185">Reference proteome</keyword>
<dbReference type="EMBL" id="LXQA010207537">
    <property type="protein sequence ID" value="MCI33797.1"/>
    <property type="molecule type" value="Genomic_DNA"/>
</dbReference>
<feature type="non-terminal residue" evidence="1">
    <location>
        <position position="135"/>
    </location>
</feature>
<comment type="caution">
    <text evidence="1">The sequence shown here is derived from an EMBL/GenBank/DDBJ whole genome shotgun (WGS) entry which is preliminary data.</text>
</comment>
<sequence length="135" mass="15319">MGADKVFVRSSAGDDAMAVVNSAKEFFTLIFSNWMRWDNNLQPYQRGAWVRLYGIPLHAWNVNFFKLCVFDCGRFLRADNCSADKDRLDFARVLIATPVLEIVNAVETVLVDGTLVEVKIVEEWGYALGEDTCLF</sequence>
<dbReference type="AlphaFoldDB" id="A0A392RC79"/>
<dbReference type="Proteomes" id="UP000265520">
    <property type="component" value="Unassembled WGS sequence"/>
</dbReference>
<protein>
    <submittedName>
        <fullName evidence="1">Sulfate transporter</fullName>
    </submittedName>
</protein>
<accession>A0A392RC79</accession>
<dbReference type="PANTHER" id="PTHR34427:SF5">
    <property type="entry name" value="DUF4283 DOMAIN-CONTAINING PROTEIN"/>
    <property type="match status" value="1"/>
</dbReference>
<evidence type="ECO:0000313" key="2">
    <source>
        <dbReference type="Proteomes" id="UP000265520"/>
    </source>
</evidence>
<name>A0A392RC79_9FABA</name>